<dbReference type="STRING" id="1335048.AKL17_2329"/>
<protein>
    <submittedName>
        <fullName evidence="2">Glutathione S-transferase, putative</fullName>
    </submittedName>
</protein>
<dbReference type="SFLD" id="SFLDG00358">
    <property type="entry name" value="Main_(cytGST)"/>
    <property type="match status" value="1"/>
</dbReference>
<dbReference type="PANTHER" id="PTHR44051:SF8">
    <property type="entry name" value="GLUTATHIONE S-TRANSFERASE GSTA"/>
    <property type="match status" value="1"/>
</dbReference>
<dbReference type="SFLD" id="SFLDG01150">
    <property type="entry name" value="Main.1:_Beta-like"/>
    <property type="match status" value="1"/>
</dbReference>
<dbReference type="KEGG" id="daa:AKL17_2329"/>
<dbReference type="EMBL" id="CP012661">
    <property type="protein sequence ID" value="AMY69575.1"/>
    <property type="molecule type" value="Genomic_DNA"/>
</dbReference>
<dbReference type="PANTHER" id="PTHR44051">
    <property type="entry name" value="GLUTATHIONE S-TRANSFERASE-RELATED"/>
    <property type="match status" value="1"/>
</dbReference>
<gene>
    <name evidence="2" type="ORF">AKL17_2329</name>
</gene>
<dbReference type="CDD" id="cd03046">
    <property type="entry name" value="GST_N_GTT1_like"/>
    <property type="match status" value="1"/>
</dbReference>
<dbReference type="SUPFAM" id="SSF47616">
    <property type="entry name" value="GST C-terminal domain-like"/>
    <property type="match status" value="1"/>
</dbReference>
<name>A0A159Z3D4_9RHOB</name>
<proteinExistence type="predicted"/>
<dbReference type="InterPro" id="IPR036282">
    <property type="entry name" value="Glutathione-S-Trfase_C_sf"/>
</dbReference>
<evidence type="ECO:0000259" key="1">
    <source>
        <dbReference type="PROSITE" id="PS50404"/>
    </source>
</evidence>
<dbReference type="PROSITE" id="PS50404">
    <property type="entry name" value="GST_NTER"/>
    <property type="match status" value="1"/>
</dbReference>
<dbReference type="PATRIC" id="fig|1335048.3.peg.2429"/>
<evidence type="ECO:0000313" key="2">
    <source>
        <dbReference type="EMBL" id="AMY69575.1"/>
    </source>
</evidence>
<dbReference type="Gene3D" id="1.20.1050.10">
    <property type="match status" value="1"/>
</dbReference>
<dbReference type="InterPro" id="IPR040079">
    <property type="entry name" value="Glutathione_S-Trfase"/>
</dbReference>
<reference evidence="2 3" key="1">
    <citation type="submission" date="2015-09" db="EMBL/GenBank/DDBJ databases">
        <title>Complete genome sequence of Defluviimonas alba cai42t isolated from an oilfield in Xinjiang.</title>
        <authorList>
            <person name="Geng S."/>
            <person name="Pan X."/>
            <person name="Wu X."/>
        </authorList>
    </citation>
    <scope>NUCLEOTIDE SEQUENCE [LARGE SCALE GENOMIC DNA]</scope>
    <source>
        <strain evidence="3">cai42</strain>
    </source>
</reference>
<sequence>MIRLHHVAQTRSFRVLWMLEELGLEFELVPHSFFDRSLREPAYLALSPAGRVPALEIDGRCLSESGAILQYLAETRGALTGTAGERPDWLEWLHYAETVGSHVANLTQHHIILRDPSMRSPTVMRLEAKRLEKALEGVERRMAGDWLLASGFSAADIAVSYGALIGQRFTALDRLPRVAGWLERIAARPAFRRAAARDGAAAIYTQAFYPPPEETPHA</sequence>
<dbReference type="SFLD" id="SFLDS00019">
    <property type="entry name" value="Glutathione_Transferase_(cytos"/>
    <property type="match status" value="1"/>
</dbReference>
<keyword evidence="3" id="KW-1185">Reference proteome</keyword>
<dbReference type="InterPro" id="IPR036249">
    <property type="entry name" value="Thioredoxin-like_sf"/>
</dbReference>
<dbReference type="Pfam" id="PF02798">
    <property type="entry name" value="GST_N"/>
    <property type="match status" value="1"/>
</dbReference>
<dbReference type="AlphaFoldDB" id="A0A159Z3D4"/>
<dbReference type="Gene3D" id="3.40.30.10">
    <property type="entry name" value="Glutaredoxin"/>
    <property type="match status" value="1"/>
</dbReference>
<dbReference type="OrthoDB" id="5740960at2"/>
<evidence type="ECO:0000313" key="3">
    <source>
        <dbReference type="Proteomes" id="UP000076128"/>
    </source>
</evidence>
<accession>A0A159Z3D4</accession>
<dbReference type="Proteomes" id="UP000076128">
    <property type="component" value="Chromosome"/>
</dbReference>
<dbReference type="InterPro" id="IPR004045">
    <property type="entry name" value="Glutathione_S-Trfase_N"/>
</dbReference>
<feature type="domain" description="GST N-terminal" evidence="1">
    <location>
        <begin position="1"/>
        <end position="80"/>
    </location>
</feature>
<organism evidence="2 3">
    <name type="scientific">Frigidibacter mobilis</name>
    <dbReference type="NCBI Taxonomy" id="1335048"/>
    <lineage>
        <taxon>Bacteria</taxon>
        <taxon>Pseudomonadati</taxon>
        <taxon>Pseudomonadota</taxon>
        <taxon>Alphaproteobacteria</taxon>
        <taxon>Rhodobacterales</taxon>
        <taxon>Paracoccaceae</taxon>
        <taxon>Frigidibacter</taxon>
    </lineage>
</organism>
<dbReference type="RefSeq" id="WP_066813409.1">
    <property type="nucleotide sequence ID" value="NZ_CP012661.1"/>
</dbReference>
<dbReference type="GO" id="GO:0016740">
    <property type="term" value="F:transferase activity"/>
    <property type="evidence" value="ECO:0007669"/>
    <property type="project" value="UniProtKB-KW"/>
</dbReference>
<dbReference type="SUPFAM" id="SSF52833">
    <property type="entry name" value="Thioredoxin-like"/>
    <property type="match status" value="1"/>
</dbReference>
<keyword evidence="2" id="KW-0808">Transferase</keyword>